<name>A0A0D7AVK7_9AGAR</name>
<evidence type="ECO:0000313" key="1">
    <source>
        <dbReference type="EMBL" id="KIY62227.1"/>
    </source>
</evidence>
<dbReference type="AlphaFoldDB" id="A0A0D7AVK7"/>
<accession>A0A0D7AVK7</accession>
<sequence>MLLEILKQCMPLDLIYMARTSKKFRAILLTSSVTARGIWVSARANLNDMPAPFPGISEPAWAYLNFINQCHFCPKAVMTVNPILKCRICPVCIETHTLHGCLCMLIRTCNLDFEDIPASMLERCCLGLAEVQNKDHHIRVLKSDFEALKGKVLDAHPENRRAVLENHYAEFLLNLELSSNLKRWKGVSKMKNTVVFRDFVVKKLKAMGYAEELKELVNLGLGDKWYGAVCFAGKTSVPEKRWTDVETFAIAFAEDARRRLRLRNRLMEDWGVDSATFNMMAFGNAFPSATSSLASPKSA</sequence>
<reference evidence="1 2" key="1">
    <citation type="journal article" date="2015" name="Fungal Genet. Biol.">
        <title>Evolution of novel wood decay mechanisms in Agaricales revealed by the genome sequences of Fistulina hepatica and Cylindrobasidium torrendii.</title>
        <authorList>
            <person name="Floudas D."/>
            <person name="Held B.W."/>
            <person name="Riley R."/>
            <person name="Nagy L.G."/>
            <person name="Koehler G."/>
            <person name="Ransdell A.S."/>
            <person name="Younus H."/>
            <person name="Chow J."/>
            <person name="Chiniquy J."/>
            <person name="Lipzen A."/>
            <person name="Tritt A."/>
            <person name="Sun H."/>
            <person name="Haridas S."/>
            <person name="LaButti K."/>
            <person name="Ohm R.A."/>
            <person name="Kues U."/>
            <person name="Blanchette R.A."/>
            <person name="Grigoriev I.V."/>
            <person name="Minto R.E."/>
            <person name="Hibbett D.S."/>
        </authorList>
    </citation>
    <scope>NUCLEOTIDE SEQUENCE [LARGE SCALE GENOMIC DNA]</scope>
    <source>
        <strain evidence="1 2">FP15055 ss-10</strain>
    </source>
</reference>
<protein>
    <recommendedName>
        <fullName evidence="3">F-box domain-containing protein</fullName>
    </recommendedName>
</protein>
<dbReference type="EMBL" id="KN880808">
    <property type="protein sequence ID" value="KIY62227.1"/>
    <property type="molecule type" value="Genomic_DNA"/>
</dbReference>
<dbReference type="OrthoDB" id="2322499at2759"/>
<dbReference type="Proteomes" id="UP000054007">
    <property type="component" value="Unassembled WGS sequence"/>
</dbReference>
<organism evidence="1 2">
    <name type="scientific">Cylindrobasidium torrendii FP15055 ss-10</name>
    <dbReference type="NCBI Taxonomy" id="1314674"/>
    <lineage>
        <taxon>Eukaryota</taxon>
        <taxon>Fungi</taxon>
        <taxon>Dikarya</taxon>
        <taxon>Basidiomycota</taxon>
        <taxon>Agaricomycotina</taxon>
        <taxon>Agaricomycetes</taxon>
        <taxon>Agaricomycetidae</taxon>
        <taxon>Agaricales</taxon>
        <taxon>Marasmiineae</taxon>
        <taxon>Physalacriaceae</taxon>
        <taxon>Cylindrobasidium</taxon>
    </lineage>
</organism>
<keyword evidence="2" id="KW-1185">Reference proteome</keyword>
<evidence type="ECO:0000313" key="2">
    <source>
        <dbReference type="Proteomes" id="UP000054007"/>
    </source>
</evidence>
<evidence type="ECO:0008006" key="3">
    <source>
        <dbReference type="Google" id="ProtNLM"/>
    </source>
</evidence>
<proteinExistence type="predicted"/>
<gene>
    <name evidence="1" type="ORF">CYLTODRAFT_183373</name>
</gene>